<feature type="transmembrane region" description="Helical" evidence="1">
    <location>
        <begin position="429"/>
        <end position="450"/>
    </location>
</feature>
<dbReference type="Proteomes" id="UP000473699">
    <property type="component" value="Unassembled WGS sequence"/>
</dbReference>
<dbReference type="InterPro" id="IPR001036">
    <property type="entry name" value="Acrflvin-R"/>
</dbReference>
<feature type="transmembrane region" description="Helical" evidence="1">
    <location>
        <begin position="332"/>
        <end position="351"/>
    </location>
</feature>
<dbReference type="RefSeq" id="WP_154527998.1">
    <property type="nucleotide sequence ID" value="NZ_VUNH01000002.1"/>
</dbReference>
<dbReference type="PANTHER" id="PTHR32063:SF0">
    <property type="entry name" value="SWARMING MOTILITY PROTEIN SWRC"/>
    <property type="match status" value="1"/>
</dbReference>
<dbReference type="Gene3D" id="3.30.70.1430">
    <property type="entry name" value="Multidrug efflux transporter AcrB pore domain"/>
    <property type="match status" value="2"/>
</dbReference>
<keyword evidence="1" id="KW-1133">Transmembrane helix</keyword>
<name>A0A6L5Y980_9BACT</name>
<dbReference type="InterPro" id="IPR027463">
    <property type="entry name" value="AcrB_DN_DC_subdom"/>
</dbReference>
<dbReference type="AlphaFoldDB" id="A0A6L5Y980"/>
<feature type="transmembrane region" description="Helical" evidence="1">
    <location>
        <begin position="940"/>
        <end position="959"/>
    </location>
</feature>
<feature type="transmembrane region" description="Helical" evidence="1">
    <location>
        <begin position="839"/>
        <end position="861"/>
    </location>
</feature>
<dbReference type="EMBL" id="VUNH01000002">
    <property type="protein sequence ID" value="MST54884.1"/>
    <property type="molecule type" value="Genomic_DNA"/>
</dbReference>
<evidence type="ECO:0000256" key="1">
    <source>
        <dbReference type="SAM" id="Phobius"/>
    </source>
</evidence>
<feature type="transmembrane region" description="Helical" evidence="1">
    <location>
        <begin position="387"/>
        <end position="409"/>
    </location>
</feature>
<protein>
    <submittedName>
        <fullName evidence="2">Efflux RND transporter permease subunit</fullName>
    </submittedName>
</protein>
<feature type="transmembrane region" description="Helical" evidence="1">
    <location>
        <begin position="894"/>
        <end position="919"/>
    </location>
</feature>
<reference evidence="2 3" key="1">
    <citation type="submission" date="2019-08" db="EMBL/GenBank/DDBJ databases">
        <title>In-depth cultivation of the pig gut microbiome towards novel bacterial diversity and tailored functional studies.</title>
        <authorList>
            <person name="Wylensek D."/>
            <person name="Hitch T.C.A."/>
            <person name="Clavel T."/>
        </authorList>
    </citation>
    <scope>NUCLEOTIDE SEQUENCE [LARGE SCALE GENOMIC DNA]</scope>
    <source>
        <strain evidence="2 3">SM-530-WT-4B</strain>
    </source>
</reference>
<gene>
    <name evidence="2" type="ORF">FYJ74_02305</name>
</gene>
<dbReference type="Gene3D" id="3.30.2090.10">
    <property type="entry name" value="Multidrug efflux transporter AcrB TolC docking domain, DN and DC subdomains"/>
    <property type="match status" value="2"/>
</dbReference>
<dbReference type="Pfam" id="PF00873">
    <property type="entry name" value="ACR_tran"/>
    <property type="match status" value="1"/>
</dbReference>
<keyword evidence="1" id="KW-0812">Transmembrane</keyword>
<dbReference type="Gene3D" id="1.20.1640.10">
    <property type="entry name" value="Multidrug efflux transporter AcrB transmembrane domain"/>
    <property type="match status" value="2"/>
</dbReference>
<dbReference type="PRINTS" id="PR00702">
    <property type="entry name" value="ACRIFLAVINRP"/>
</dbReference>
<dbReference type="SUPFAM" id="SSF82866">
    <property type="entry name" value="Multidrug efflux transporter AcrB transmembrane domain"/>
    <property type="match status" value="2"/>
</dbReference>
<evidence type="ECO:0000313" key="3">
    <source>
        <dbReference type="Proteomes" id="UP000473699"/>
    </source>
</evidence>
<dbReference type="PANTHER" id="PTHR32063">
    <property type="match status" value="1"/>
</dbReference>
<dbReference type="SUPFAM" id="SSF82714">
    <property type="entry name" value="Multidrug efflux transporter AcrB TolC docking domain, DN and DC subdomains"/>
    <property type="match status" value="2"/>
</dbReference>
<feature type="transmembrane region" description="Helical" evidence="1">
    <location>
        <begin position="12"/>
        <end position="29"/>
    </location>
</feature>
<keyword evidence="3" id="KW-1185">Reference proteome</keyword>
<feature type="transmembrane region" description="Helical" evidence="1">
    <location>
        <begin position="357"/>
        <end position="380"/>
    </location>
</feature>
<dbReference type="Gene3D" id="3.30.70.1440">
    <property type="entry name" value="Multidrug efflux transporter AcrB pore domain"/>
    <property type="match status" value="1"/>
</dbReference>
<proteinExistence type="predicted"/>
<feature type="transmembrane region" description="Helical" evidence="1">
    <location>
        <begin position="457"/>
        <end position="479"/>
    </location>
</feature>
<dbReference type="GO" id="GO:0005886">
    <property type="term" value="C:plasma membrane"/>
    <property type="evidence" value="ECO:0007669"/>
    <property type="project" value="TreeGrafter"/>
</dbReference>
<sequence length="1014" mass="110006">MKVTETSLRRPVTVVVLTLALVYFGLFSYSRMGVQQTPDVDLPVVMVTTTMTGATAAVMDNNVTDVLEEQINTISGIESLSSSSYMGAAVTVVEFDLARDIDAAAADVRDKVNAAQADLPDEADQPIIAKYDIGDSPLVMFSIAGDAPYKDKVYFADKVAKVQFQSVNGVGNVSMPGMREREIRVWIDPVRLRSRGLVVSDLSNAIASKHVELPAGSLSIDRFKMDLRIEGEYSSVEELKGLPITTRNGVVIRLGDVADVEDGFEEEDSEAFVNERSAIVMSVMKQRGANEVEVCDAIVAKFNEMQGLVPEGITMQQIYNKSDFIRRSMNGVGGDIIQAVILCSLLMLFFLQTFRATFVTVISMPVCLIGSFCVLSYLGITINNMSMMAISLAVGMVVDATTVVLENIYTHMHKGLLPFDAALKGTNEVGFSVLGGALTTIGVFAPIATMGGIIGRFFYAFGITVVVTISLSLILSLTLTPFACSRILRITPPGRAAQFCDALLRSLERGYRRLLTAAVHHKTVTLAAALGIFVFGVFVAGKVGSTFSTNDDQGIFIINCELPSGTEIEETGRVMQSVADVARRHPGVMRTIISAGSGSGGESNKGSIYVQLLARKSREAQDVVMNDVRNSVAGFRDVTMNFTTFGGKDVEMVMSGAPTETLAALAQKLTAEMKTMNKLRDVETDVRLDKPQLNISIDRNMTDAMNVDVRSLSTEIQAYFGGVKAGVFKEGGYRYDIRLMARRGQRSSLEDLQIVSFKNGAGEIVQAPGLITVTKVMAPSVIKRYGRQTALTISANVTSDYSMGEAMVYIQELGKKYIPEGSGITLQPSGRTKNMQKEFARLFTALLIAISLMYVIMAVQFESFLHPFTVMFSLPLMTPGTFCLMYAMNVKLDVMAYMGIILLVGIVVNNGIILVDFINQNRLSGMDKVSAVIDAGPRRLRAILITSLSTLIGAIPAALKLSEGSESRQPMSVAIFGGLFTSTLLTLLVVPVVYLVLDNVKERLGRKLFQKALP</sequence>
<feature type="transmembrane region" description="Helical" evidence="1">
    <location>
        <begin position="971"/>
        <end position="997"/>
    </location>
</feature>
<accession>A0A6L5Y980</accession>
<evidence type="ECO:0000313" key="2">
    <source>
        <dbReference type="EMBL" id="MST54884.1"/>
    </source>
</evidence>
<organism evidence="2 3">
    <name type="scientific">Pyramidobacter porci</name>
    <dbReference type="NCBI Taxonomy" id="2605789"/>
    <lineage>
        <taxon>Bacteria</taxon>
        <taxon>Thermotogati</taxon>
        <taxon>Synergistota</taxon>
        <taxon>Synergistia</taxon>
        <taxon>Synergistales</taxon>
        <taxon>Dethiosulfovibrionaceae</taxon>
        <taxon>Pyramidobacter</taxon>
    </lineage>
</organism>
<keyword evidence="1" id="KW-0472">Membrane</keyword>
<comment type="caution">
    <text evidence="2">The sequence shown here is derived from an EMBL/GenBank/DDBJ whole genome shotgun (WGS) entry which is preliminary data.</text>
</comment>
<dbReference type="SUPFAM" id="SSF82693">
    <property type="entry name" value="Multidrug efflux transporter AcrB pore domain, PN1, PN2, PC1 and PC2 subdomains"/>
    <property type="match status" value="3"/>
</dbReference>
<dbReference type="Gene3D" id="3.30.70.1320">
    <property type="entry name" value="Multidrug efflux transporter AcrB pore domain like"/>
    <property type="match status" value="1"/>
</dbReference>
<dbReference type="GO" id="GO:0042910">
    <property type="term" value="F:xenobiotic transmembrane transporter activity"/>
    <property type="evidence" value="ECO:0007669"/>
    <property type="project" value="TreeGrafter"/>
</dbReference>